<keyword evidence="3" id="KW-0159">Chromosome partition</keyword>
<dbReference type="Proteomes" id="UP001196870">
    <property type="component" value="Unassembled WGS sequence"/>
</dbReference>
<organism evidence="6 7">
    <name type="scientific">Plastoroseomonas hellenica</name>
    <dbReference type="NCBI Taxonomy" id="2687306"/>
    <lineage>
        <taxon>Bacteria</taxon>
        <taxon>Pseudomonadati</taxon>
        <taxon>Pseudomonadota</taxon>
        <taxon>Alphaproteobacteria</taxon>
        <taxon>Acetobacterales</taxon>
        <taxon>Acetobacteraceae</taxon>
        <taxon>Plastoroseomonas</taxon>
    </lineage>
</organism>
<evidence type="ECO:0000256" key="1">
    <source>
        <dbReference type="ARBA" id="ARBA00022490"/>
    </source>
</evidence>
<dbReference type="Pfam" id="PF04079">
    <property type="entry name" value="SMC_ScpB"/>
    <property type="match status" value="1"/>
</dbReference>
<dbReference type="NCBIfam" id="TIGR00281">
    <property type="entry name" value="SMC-Scp complex subunit ScpB"/>
    <property type="match status" value="1"/>
</dbReference>
<feature type="region of interest" description="Disordered" evidence="5">
    <location>
        <begin position="175"/>
        <end position="225"/>
    </location>
</feature>
<evidence type="ECO:0000256" key="5">
    <source>
        <dbReference type="SAM" id="MobiDB-lite"/>
    </source>
</evidence>
<accession>A0ABS5F762</accession>
<dbReference type="Gene3D" id="1.10.10.10">
    <property type="entry name" value="Winged helix-like DNA-binding domain superfamily/Winged helix DNA-binding domain"/>
    <property type="match status" value="2"/>
</dbReference>
<dbReference type="SUPFAM" id="SSF46785">
    <property type="entry name" value="Winged helix' DNA-binding domain"/>
    <property type="match status" value="2"/>
</dbReference>
<sequence length="225" mass="24047">MSETAQEMDGAALEEGLRIAEALVFASEKPVTLQMLAGVLPEELPAAAVLEALAARYAGRGVELQDVAGGWAFRTAPDLAPKLTRVIEAPRRLPRAAMEALAIIAYHQPCTRGEIEEIRGTALSQTSLEALLELGLILPRGRRETPGRPALWGTTDKFLAQFSLRQLGDLPKREELVTAETGPALPLPEPRTSAPEPSGPETPEADTPEAEPGGPETPEPEKDIP</sequence>
<dbReference type="EMBL" id="JAAGBB010000054">
    <property type="protein sequence ID" value="MBR0668356.1"/>
    <property type="molecule type" value="Genomic_DNA"/>
</dbReference>
<gene>
    <name evidence="6" type="primary">scpB</name>
    <name evidence="6" type="ORF">GXW71_28650</name>
</gene>
<dbReference type="InterPro" id="IPR036388">
    <property type="entry name" value="WH-like_DNA-bd_sf"/>
</dbReference>
<dbReference type="InterPro" id="IPR005234">
    <property type="entry name" value="ScpB_csome_segregation"/>
</dbReference>
<evidence type="ECO:0000313" key="7">
    <source>
        <dbReference type="Proteomes" id="UP001196870"/>
    </source>
</evidence>
<keyword evidence="1" id="KW-0963">Cytoplasm</keyword>
<comment type="caution">
    <text evidence="6">The sequence shown here is derived from an EMBL/GenBank/DDBJ whole genome shotgun (WGS) entry which is preliminary data.</text>
</comment>
<dbReference type="InterPro" id="IPR036390">
    <property type="entry name" value="WH_DNA-bd_sf"/>
</dbReference>
<evidence type="ECO:0000256" key="4">
    <source>
        <dbReference type="ARBA" id="ARBA00023306"/>
    </source>
</evidence>
<evidence type="ECO:0000256" key="3">
    <source>
        <dbReference type="ARBA" id="ARBA00022829"/>
    </source>
</evidence>
<keyword evidence="7" id="KW-1185">Reference proteome</keyword>
<name>A0ABS5F762_9PROT</name>
<reference evidence="7" key="1">
    <citation type="journal article" date="2021" name="Syst. Appl. Microbiol.">
        <title>Roseomonas hellenica sp. nov., isolated from roots of wild-growing Alkanna tinctoria.</title>
        <authorList>
            <person name="Rat A."/>
            <person name="Naranjo H.D."/>
            <person name="Lebbe L."/>
            <person name="Cnockaert M."/>
            <person name="Krigas N."/>
            <person name="Grigoriadou K."/>
            <person name="Maloupa E."/>
            <person name="Willems A."/>
        </authorList>
    </citation>
    <scope>NUCLEOTIDE SEQUENCE [LARGE SCALE GENOMIC DNA]</scope>
    <source>
        <strain evidence="7">LMG 31523</strain>
    </source>
</reference>
<evidence type="ECO:0000256" key="2">
    <source>
        <dbReference type="ARBA" id="ARBA00022618"/>
    </source>
</evidence>
<keyword evidence="4" id="KW-0131">Cell cycle</keyword>
<dbReference type="PANTHER" id="PTHR34298:SF2">
    <property type="entry name" value="SEGREGATION AND CONDENSATION PROTEIN B"/>
    <property type="match status" value="1"/>
</dbReference>
<dbReference type="PANTHER" id="PTHR34298">
    <property type="entry name" value="SEGREGATION AND CONDENSATION PROTEIN B"/>
    <property type="match status" value="1"/>
</dbReference>
<dbReference type="RefSeq" id="WP_211856129.1">
    <property type="nucleotide sequence ID" value="NZ_JAAGBB010000054.1"/>
</dbReference>
<keyword evidence="2" id="KW-0132">Cell division</keyword>
<proteinExistence type="predicted"/>
<evidence type="ECO:0000313" key="6">
    <source>
        <dbReference type="EMBL" id="MBR0668356.1"/>
    </source>
</evidence>
<protein>
    <submittedName>
        <fullName evidence="6">SMC-Scp complex subunit ScpB</fullName>
    </submittedName>
</protein>